<keyword evidence="1" id="KW-0479">Metal-binding</keyword>
<evidence type="ECO:0000313" key="4">
    <source>
        <dbReference type="EMBL" id="KAG5510299.1"/>
    </source>
</evidence>
<dbReference type="RefSeq" id="XP_067759040.1">
    <property type="nucleotide sequence ID" value="XM_067903559.1"/>
</dbReference>
<dbReference type="KEGG" id="phet:94293636"/>
<evidence type="ECO:0000256" key="1">
    <source>
        <dbReference type="PROSITE-ProRule" id="PRU00723"/>
    </source>
</evidence>
<gene>
    <name evidence="4" type="ORF">JKF63_07627</name>
</gene>
<feature type="region of interest" description="Disordered" evidence="2">
    <location>
        <begin position="142"/>
        <end position="165"/>
    </location>
</feature>
<dbReference type="InterPro" id="IPR000571">
    <property type="entry name" value="Znf_CCCH"/>
</dbReference>
<accession>A0A836IDR1</accession>
<evidence type="ECO:0000256" key="2">
    <source>
        <dbReference type="SAM" id="MobiDB-lite"/>
    </source>
</evidence>
<reference evidence="4 5" key="1">
    <citation type="submission" date="2021-02" db="EMBL/GenBank/DDBJ databases">
        <title>Porcisia hertigi Genome sequencing and assembly.</title>
        <authorList>
            <person name="Almutairi H."/>
            <person name="Gatherer D."/>
        </authorList>
    </citation>
    <scope>NUCLEOTIDE SEQUENCE [LARGE SCALE GENOMIC DNA]</scope>
    <source>
        <strain evidence="4 5">C119</strain>
    </source>
</reference>
<keyword evidence="1" id="KW-0862">Zinc</keyword>
<organism evidence="4 5">
    <name type="scientific">Porcisia hertigi</name>
    <dbReference type="NCBI Taxonomy" id="2761500"/>
    <lineage>
        <taxon>Eukaryota</taxon>
        <taxon>Discoba</taxon>
        <taxon>Euglenozoa</taxon>
        <taxon>Kinetoplastea</taxon>
        <taxon>Metakinetoplastina</taxon>
        <taxon>Trypanosomatida</taxon>
        <taxon>Trypanosomatidae</taxon>
        <taxon>Leishmaniinae</taxon>
        <taxon>Porcisia</taxon>
    </lineage>
</organism>
<dbReference type="GeneID" id="94293636"/>
<sequence>MSTAAYKEPAEAPATAARRRKAGRVNYVIENAAPAMLCLVRAAEPKPYTALSPEALYEAVQPHDHSLRPSPFIAHQALMDFYKVCDGYYGVDREETDVQQLTSFENKKPHGGAIIGSNSDSSSGGNTLSALPSVLSGPVSTAPSSSLSSALGASPLPSPDDPNLAEKLNDYRIAQLRRNAQHVDNTVYHSHSSSSSSNGITASNAGSMGGGGLCHFYRTPEGCHRGVTCPFAHLDKHGQPVVRAAKP</sequence>
<keyword evidence="1" id="KW-0863">Zinc-finger</keyword>
<dbReference type="Proteomes" id="UP000674318">
    <property type="component" value="Chromosome 10"/>
</dbReference>
<dbReference type="EMBL" id="JAFJZO010000010">
    <property type="protein sequence ID" value="KAG5510299.1"/>
    <property type="molecule type" value="Genomic_DNA"/>
</dbReference>
<dbReference type="AlphaFoldDB" id="A0A836IDR1"/>
<dbReference type="PROSITE" id="PS50103">
    <property type="entry name" value="ZF_C3H1"/>
    <property type="match status" value="1"/>
</dbReference>
<feature type="zinc finger region" description="C3H1-type" evidence="1">
    <location>
        <begin position="213"/>
        <end position="236"/>
    </location>
</feature>
<feature type="compositionally biased region" description="Low complexity" evidence="2">
    <location>
        <begin position="142"/>
        <end position="155"/>
    </location>
</feature>
<name>A0A836IDR1_9TRYP</name>
<feature type="compositionally biased region" description="Low complexity" evidence="2">
    <location>
        <begin position="111"/>
        <end position="126"/>
    </location>
</feature>
<protein>
    <recommendedName>
        <fullName evidence="3">C3H1-type domain-containing protein</fullName>
    </recommendedName>
</protein>
<feature type="region of interest" description="Disordered" evidence="2">
    <location>
        <begin position="104"/>
        <end position="129"/>
    </location>
</feature>
<evidence type="ECO:0000259" key="3">
    <source>
        <dbReference type="PROSITE" id="PS50103"/>
    </source>
</evidence>
<keyword evidence="5" id="KW-1185">Reference proteome</keyword>
<proteinExistence type="predicted"/>
<comment type="caution">
    <text evidence="4">The sequence shown here is derived from an EMBL/GenBank/DDBJ whole genome shotgun (WGS) entry which is preliminary data.</text>
</comment>
<dbReference type="OrthoDB" id="247470at2759"/>
<evidence type="ECO:0000313" key="5">
    <source>
        <dbReference type="Proteomes" id="UP000674318"/>
    </source>
</evidence>
<feature type="domain" description="C3H1-type" evidence="3">
    <location>
        <begin position="213"/>
        <end position="236"/>
    </location>
</feature>
<dbReference type="GO" id="GO:0008270">
    <property type="term" value="F:zinc ion binding"/>
    <property type="evidence" value="ECO:0007669"/>
    <property type="project" value="UniProtKB-KW"/>
</dbReference>